<evidence type="ECO:0000256" key="5">
    <source>
        <dbReference type="ARBA" id="ARBA00023591"/>
    </source>
</evidence>
<keyword evidence="2" id="KW-0052">Apoplast</keyword>
<proteinExistence type="inferred from homology"/>
<dbReference type="EMBL" id="LR862146">
    <property type="protein sequence ID" value="CAD1826924.1"/>
    <property type="molecule type" value="Genomic_DNA"/>
</dbReference>
<protein>
    <recommendedName>
        <fullName evidence="8">Protein EXORDIUM-like 2</fullName>
    </recommendedName>
</protein>
<evidence type="ECO:0000256" key="4">
    <source>
        <dbReference type="ARBA" id="ARBA00022729"/>
    </source>
</evidence>
<name>A0A6V7P889_ANACO</name>
<gene>
    <name evidence="7" type="ORF">CB5_LOCUS10135</name>
</gene>
<dbReference type="PANTHER" id="PTHR31279:SF19">
    <property type="entry name" value="OS06G0219900 PROTEIN"/>
    <property type="match status" value="1"/>
</dbReference>
<accession>A0A6V7P889</accession>
<keyword evidence="3" id="KW-0964">Secreted</keyword>
<dbReference type="InterPro" id="IPR006766">
    <property type="entry name" value="EXORDIUM-like"/>
</dbReference>
<dbReference type="AlphaFoldDB" id="A0A6V7P889"/>
<reference evidence="7" key="1">
    <citation type="submission" date="2020-07" db="EMBL/GenBank/DDBJ databases">
        <authorList>
            <person name="Lin J."/>
        </authorList>
    </citation>
    <scope>NUCLEOTIDE SEQUENCE</scope>
</reference>
<dbReference type="Pfam" id="PF04674">
    <property type="entry name" value="Phi_1"/>
    <property type="match status" value="1"/>
</dbReference>
<sequence length="316" mass="33318">MDAPPHPVVLSLFLILSLLALRSGAVNPRELFLVKPEPIVLTDHNGTLLTGNITVNLLWYGPFSPAQRAIVSDFVRSLSSSPNPNPSPSVADWWRTTSLYRGGGARVSLGREILDERLSRGGSLSGADLLALAARAAPHRGAVAAVLTAPGVGVEGFCVSRCGHHGAARGGRHGRARYAYIWAGNPAAQCPGECAWPFQRPVYGPQTPPLVPPNGDAGVDGLIINLAALLAGAVTDPFGDGYYQARDPRARGGDGVHGDIRVGRVPGIPREAAGGPHHRRQLQRRRIGRAEVPLARLVGPADVAVHAAPLITDLKF</sequence>
<keyword evidence="4 6" id="KW-0732">Signal</keyword>
<comment type="similarity">
    <text evidence="5">Belongs to the EXORDIUM family.</text>
</comment>
<evidence type="ECO:0000256" key="1">
    <source>
        <dbReference type="ARBA" id="ARBA00004271"/>
    </source>
</evidence>
<evidence type="ECO:0000313" key="7">
    <source>
        <dbReference type="EMBL" id="CAD1826924.1"/>
    </source>
</evidence>
<organism evidence="7">
    <name type="scientific">Ananas comosus var. bracteatus</name>
    <name type="common">red pineapple</name>
    <dbReference type="NCBI Taxonomy" id="296719"/>
    <lineage>
        <taxon>Eukaryota</taxon>
        <taxon>Viridiplantae</taxon>
        <taxon>Streptophyta</taxon>
        <taxon>Embryophyta</taxon>
        <taxon>Tracheophyta</taxon>
        <taxon>Spermatophyta</taxon>
        <taxon>Magnoliopsida</taxon>
        <taxon>Liliopsida</taxon>
        <taxon>Poales</taxon>
        <taxon>Bromeliaceae</taxon>
        <taxon>Bromelioideae</taxon>
        <taxon>Ananas</taxon>
    </lineage>
</organism>
<comment type="subcellular location">
    <subcellularLocation>
        <location evidence="1">Secreted</location>
        <location evidence="1">Extracellular space</location>
        <location evidence="1">Apoplast</location>
    </subcellularLocation>
</comment>
<feature type="signal peptide" evidence="6">
    <location>
        <begin position="1"/>
        <end position="25"/>
    </location>
</feature>
<evidence type="ECO:0000256" key="3">
    <source>
        <dbReference type="ARBA" id="ARBA00022525"/>
    </source>
</evidence>
<dbReference type="GO" id="GO:0048046">
    <property type="term" value="C:apoplast"/>
    <property type="evidence" value="ECO:0007669"/>
    <property type="project" value="UniProtKB-SubCell"/>
</dbReference>
<evidence type="ECO:0008006" key="8">
    <source>
        <dbReference type="Google" id="ProtNLM"/>
    </source>
</evidence>
<evidence type="ECO:0000256" key="6">
    <source>
        <dbReference type="SAM" id="SignalP"/>
    </source>
</evidence>
<dbReference type="PANTHER" id="PTHR31279">
    <property type="entry name" value="PROTEIN EXORDIUM-LIKE 5"/>
    <property type="match status" value="1"/>
</dbReference>
<feature type="chain" id="PRO_5028391397" description="Protein EXORDIUM-like 2" evidence="6">
    <location>
        <begin position="26"/>
        <end position="316"/>
    </location>
</feature>
<evidence type="ECO:0000256" key="2">
    <source>
        <dbReference type="ARBA" id="ARBA00022523"/>
    </source>
</evidence>